<evidence type="ECO:0000313" key="1">
    <source>
        <dbReference type="EMBL" id="AFH94371.1"/>
    </source>
</evidence>
<dbReference type="RefSeq" id="WP_004917435.1">
    <property type="nucleotide sequence ID" value="NC_017731.1"/>
</dbReference>
<organism evidence="1 2">
    <name type="scientific">Providencia stuartii (strain MRSN 2154)</name>
    <dbReference type="NCBI Taxonomy" id="1157951"/>
    <lineage>
        <taxon>Bacteria</taxon>
        <taxon>Pseudomonadati</taxon>
        <taxon>Pseudomonadota</taxon>
        <taxon>Gammaproteobacteria</taxon>
        <taxon>Enterobacterales</taxon>
        <taxon>Morganellaceae</taxon>
        <taxon>Providencia</taxon>
    </lineage>
</organism>
<dbReference type="KEGG" id="psi:S70_12625"/>
<dbReference type="OrthoDB" id="6465757at2"/>
<proteinExistence type="predicted"/>
<reference evidence="2" key="2">
    <citation type="submission" date="2012-04" db="EMBL/GenBank/DDBJ databases">
        <title>Complete genome sequence of Providencia stuartii clinical isolate MRSN 2154.</title>
        <authorList>
            <person name="Clifford R.J."/>
            <person name="Hang J."/>
            <person name="Riley M.C."/>
            <person name="Onmus-Leone F."/>
            <person name="Kuschner R.A."/>
            <person name="Lesho E.P."/>
            <person name="Waterman P.E."/>
        </authorList>
    </citation>
    <scope>NUCLEOTIDE SEQUENCE [LARGE SCALE GENOMIC DNA]</scope>
    <source>
        <strain evidence="2">MRSN 2154</strain>
    </source>
</reference>
<sequence length="72" mass="8182">MINNVLLIADNTFALSRTDLRSDSNEFNKYPAAQHKEQLAEKQISRVVQSLHDMRYSAQGLMAVGMPIEMFP</sequence>
<protein>
    <submittedName>
        <fullName evidence="1">Universal stress protein</fullName>
    </submittedName>
</protein>
<dbReference type="Proteomes" id="UP000005012">
    <property type="component" value="Chromosome"/>
</dbReference>
<accession>A0A140NN90</accession>
<reference evidence="1 2" key="1">
    <citation type="journal article" date="2012" name="J. Bacteriol.">
        <title>Complete Genome Sequence of Providencia stuartii Clinical Isolate MRSN 2154.</title>
        <authorList>
            <person name="Clifford R.J."/>
            <person name="Hang J."/>
            <person name="Riley M.C."/>
            <person name="Onmus-Leone F."/>
            <person name="Kuschner R.A."/>
            <person name="Lesho E.P."/>
            <person name="Waterman P.E."/>
        </authorList>
    </citation>
    <scope>NUCLEOTIDE SEQUENCE [LARGE SCALE GENOMIC DNA]</scope>
    <source>
        <strain evidence="1 2">MRSN 2154</strain>
    </source>
</reference>
<name>A0A140NN90_PROSM</name>
<dbReference type="PATRIC" id="fig|1157951.4.peg.2544"/>
<gene>
    <name evidence="1" type="ordered locus">S70_12625</name>
</gene>
<dbReference type="AlphaFoldDB" id="A0A140NN90"/>
<evidence type="ECO:0000313" key="2">
    <source>
        <dbReference type="Proteomes" id="UP000005012"/>
    </source>
</evidence>
<dbReference type="EMBL" id="CP003488">
    <property type="protein sequence ID" value="AFH94371.1"/>
    <property type="molecule type" value="Genomic_DNA"/>
</dbReference>
<dbReference type="HOGENOM" id="CLU_2719142_0_0_6"/>
<dbReference type="GeneID" id="93520871"/>